<comment type="caution">
    <text evidence="2">The sequence shown here is derived from an EMBL/GenBank/DDBJ whole genome shotgun (WGS) entry which is preliminary data.</text>
</comment>
<dbReference type="Proteomes" id="UP000824120">
    <property type="component" value="Chromosome 6"/>
</dbReference>
<reference evidence="2 3" key="1">
    <citation type="submission" date="2020-09" db="EMBL/GenBank/DDBJ databases">
        <title>De no assembly of potato wild relative species, Solanum commersonii.</title>
        <authorList>
            <person name="Cho K."/>
        </authorList>
    </citation>
    <scope>NUCLEOTIDE SEQUENCE [LARGE SCALE GENOMIC DNA]</scope>
    <source>
        <strain evidence="2">LZ3.2</strain>
        <tissue evidence="2">Leaf</tissue>
    </source>
</reference>
<sequence>MGQGCGSGSNHQSGHWHLKGASAYPTSGSSFDPTVQSDHEMLSDTNPTLPPNPSSPQHHPSLSNTSTTPLQQVQQPDITTRNFQYVSTLEDLIRTVEIQLEISQTKINRVTFSKVEPYLKRYLSIEENY</sequence>
<gene>
    <name evidence="2" type="ORF">H5410_031462</name>
</gene>
<evidence type="ECO:0000313" key="2">
    <source>
        <dbReference type="EMBL" id="KAG5600092.1"/>
    </source>
</evidence>
<dbReference type="AlphaFoldDB" id="A0A9J5YLS3"/>
<keyword evidence="3" id="KW-1185">Reference proteome</keyword>
<feature type="region of interest" description="Disordered" evidence="1">
    <location>
        <begin position="1"/>
        <end position="78"/>
    </location>
</feature>
<feature type="compositionally biased region" description="Polar residues" evidence="1">
    <location>
        <begin position="24"/>
        <end position="36"/>
    </location>
</feature>
<evidence type="ECO:0000256" key="1">
    <source>
        <dbReference type="SAM" id="MobiDB-lite"/>
    </source>
</evidence>
<accession>A0A9J5YLS3</accession>
<organism evidence="2 3">
    <name type="scientific">Solanum commersonii</name>
    <name type="common">Commerson's wild potato</name>
    <name type="synonym">Commerson's nightshade</name>
    <dbReference type="NCBI Taxonomy" id="4109"/>
    <lineage>
        <taxon>Eukaryota</taxon>
        <taxon>Viridiplantae</taxon>
        <taxon>Streptophyta</taxon>
        <taxon>Embryophyta</taxon>
        <taxon>Tracheophyta</taxon>
        <taxon>Spermatophyta</taxon>
        <taxon>Magnoliopsida</taxon>
        <taxon>eudicotyledons</taxon>
        <taxon>Gunneridae</taxon>
        <taxon>Pentapetalae</taxon>
        <taxon>asterids</taxon>
        <taxon>lamiids</taxon>
        <taxon>Solanales</taxon>
        <taxon>Solanaceae</taxon>
        <taxon>Solanoideae</taxon>
        <taxon>Solaneae</taxon>
        <taxon>Solanum</taxon>
    </lineage>
</organism>
<feature type="compositionally biased region" description="Polar residues" evidence="1">
    <location>
        <begin position="65"/>
        <end position="78"/>
    </location>
</feature>
<proteinExistence type="predicted"/>
<feature type="compositionally biased region" description="Low complexity" evidence="1">
    <location>
        <begin position="55"/>
        <end position="64"/>
    </location>
</feature>
<dbReference type="EMBL" id="JACXVP010000006">
    <property type="protein sequence ID" value="KAG5600092.1"/>
    <property type="molecule type" value="Genomic_DNA"/>
</dbReference>
<name>A0A9J5YLS3_SOLCO</name>
<evidence type="ECO:0000313" key="3">
    <source>
        <dbReference type="Proteomes" id="UP000824120"/>
    </source>
</evidence>
<protein>
    <submittedName>
        <fullName evidence="2">Uncharacterized protein</fullName>
    </submittedName>
</protein>